<dbReference type="InterPro" id="IPR006311">
    <property type="entry name" value="TAT_signal"/>
</dbReference>
<dbReference type="InterPro" id="IPR008972">
    <property type="entry name" value="Cupredoxin"/>
</dbReference>
<dbReference type="AlphaFoldDB" id="A0A541BSF8"/>
<comment type="caution">
    <text evidence="4">The sequence shown here is derived from an EMBL/GenBank/DDBJ whole genome shotgun (WGS) entry which is preliminary data.</text>
</comment>
<proteinExistence type="inferred from homology"/>
<organism evidence="4 5">
    <name type="scientific">Rhodococcus spelaei</name>
    <dbReference type="NCBI Taxonomy" id="2546320"/>
    <lineage>
        <taxon>Bacteria</taxon>
        <taxon>Bacillati</taxon>
        <taxon>Actinomycetota</taxon>
        <taxon>Actinomycetes</taxon>
        <taxon>Mycobacteriales</taxon>
        <taxon>Nocardiaceae</taxon>
        <taxon>Rhodococcus</taxon>
    </lineage>
</organism>
<name>A0A541BSF8_9NOCA</name>
<dbReference type="RefSeq" id="WP_142095338.1">
    <property type="nucleotide sequence ID" value="NZ_VIGH01000001.1"/>
</dbReference>
<dbReference type="PROSITE" id="PS51318">
    <property type="entry name" value="TAT"/>
    <property type="match status" value="1"/>
</dbReference>
<feature type="domain" description="Plastocyanin-like" evidence="2">
    <location>
        <begin position="417"/>
        <end position="488"/>
    </location>
</feature>
<dbReference type="EMBL" id="VIGH01000001">
    <property type="protein sequence ID" value="TQF75256.1"/>
    <property type="molecule type" value="Genomic_DNA"/>
</dbReference>
<reference evidence="4 5" key="1">
    <citation type="submission" date="2019-06" db="EMBL/GenBank/DDBJ databases">
        <title>Rhodococcus spaelei sp. nov., isolated from a cave.</title>
        <authorList>
            <person name="Lee S.D."/>
        </authorList>
    </citation>
    <scope>NUCLEOTIDE SEQUENCE [LARGE SCALE GENOMIC DNA]</scope>
    <source>
        <strain evidence="4 5">C9-5</strain>
    </source>
</reference>
<evidence type="ECO:0000256" key="1">
    <source>
        <dbReference type="ARBA" id="ARBA00010609"/>
    </source>
</evidence>
<dbReference type="CDD" id="cd13844">
    <property type="entry name" value="CuRO_1_BOD_CotA_like"/>
    <property type="match status" value="1"/>
</dbReference>
<dbReference type="SUPFAM" id="SSF49503">
    <property type="entry name" value="Cupredoxins"/>
    <property type="match status" value="3"/>
</dbReference>
<dbReference type="InterPro" id="IPR011707">
    <property type="entry name" value="Cu-oxidase-like_N"/>
</dbReference>
<dbReference type="Proteomes" id="UP000316256">
    <property type="component" value="Unassembled WGS sequence"/>
</dbReference>
<dbReference type="InterPro" id="IPR045087">
    <property type="entry name" value="Cu-oxidase_fam"/>
</dbReference>
<feature type="domain" description="Plastocyanin-like" evidence="3">
    <location>
        <begin position="141"/>
        <end position="210"/>
    </location>
</feature>
<dbReference type="GO" id="GO:0005507">
    <property type="term" value="F:copper ion binding"/>
    <property type="evidence" value="ECO:0007669"/>
    <property type="project" value="InterPro"/>
</dbReference>
<dbReference type="InterPro" id="IPR011706">
    <property type="entry name" value="Cu-oxidase_C"/>
</dbReference>
<accession>A0A541BSF8</accession>
<dbReference type="GO" id="GO:0016491">
    <property type="term" value="F:oxidoreductase activity"/>
    <property type="evidence" value="ECO:0007669"/>
    <property type="project" value="InterPro"/>
</dbReference>
<dbReference type="Pfam" id="PF07732">
    <property type="entry name" value="Cu-oxidase_3"/>
    <property type="match status" value="1"/>
</dbReference>
<evidence type="ECO:0000259" key="2">
    <source>
        <dbReference type="Pfam" id="PF07731"/>
    </source>
</evidence>
<dbReference type="Gene3D" id="2.60.40.420">
    <property type="entry name" value="Cupredoxins - blue copper proteins"/>
    <property type="match status" value="3"/>
</dbReference>
<protein>
    <submittedName>
        <fullName evidence="4">Copper oxidase</fullName>
    </submittedName>
</protein>
<dbReference type="PANTHER" id="PTHR48267:SF1">
    <property type="entry name" value="BILIRUBIN OXIDASE"/>
    <property type="match status" value="1"/>
</dbReference>
<dbReference type="OrthoDB" id="345021at2"/>
<keyword evidence="5" id="KW-1185">Reference proteome</keyword>
<gene>
    <name evidence="4" type="ORF">FK531_02405</name>
</gene>
<comment type="similarity">
    <text evidence="1">Belongs to the multicopper oxidase family.</text>
</comment>
<sequence length="612" mass="66670">MSASISRRAFVRGLALTAGVGTVSAGSASVATGRIRQGDPTRPLVFQSPTVEPFRDPLPPLPSLTGSDFEVRAASGLHRFHTDLDPSPSLGYGGMDYLGPTIEAHAGEPTTVAFHNDIATHPFAADFDTSLHGLSERDRTEVPTSMHLHGGVTAPEFDGHPELISRPGEGFVHHFPNRREAGCLWYHDHAMGVTRLNVYAGLAGLYTLRDEFDTGRDDNPLGLPAGQYEVPLVMQEKLFTADGRQSIRSTPLVPQGRWEGGAVGDVGVVNGKIWPELEVARGLYRLRLLNAASYSVWNLYFGNRMRFWVIGTEGGLLDAPVPTTHVRLAPAERVDILVDFGVLDADATVELRNDEAAPGQAAQIGGVLMPLLCRFRVGRARGFTGAVPQTLRGGRRQPAALPPVPAPEVVRNVTLTQPTELRLPPSIMSLNNLTYSSTDIEMPRQGTVEQWNIVNATNDPHPVHIHLVTFRVLGRQVIETLRYALHNPQPPIGTRWTPSADPFTISPLIPPEPWEVGFKETVIVNPNSITRIVVRFPTADELGFDPDATFGPATTGRAATPAIGRESGVHDVHLGMDHGGTIAAPPLQGYVWHCHILDHEDHDMMLKFRTVR</sequence>
<dbReference type="PANTHER" id="PTHR48267">
    <property type="entry name" value="CUPREDOXIN SUPERFAMILY PROTEIN"/>
    <property type="match status" value="1"/>
</dbReference>
<evidence type="ECO:0000313" key="5">
    <source>
        <dbReference type="Proteomes" id="UP000316256"/>
    </source>
</evidence>
<evidence type="ECO:0000313" key="4">
    <source>
        <dbReference type="EMBL" id="TQF75256.1"/>
    </source>
</evidence>
<evidence type="ECO:0000259" key="3">
    <source>
        <dbReference type="Pfam" id="PF07732"/>
    </source>
</evidence>
<dbReference type="Pfam" id="PF07731">
    <property type="entry name" value="Cu-oxidase_2"/>
    <property type="match status" value="1"/>
</dbReference>